<dbReference type="Proteomes" id="UP000679992">
    <property type="component" value="Unassembled WGS sequence"/>
</dbReference>
<sequence length="65" mass="7773">MNVDIDNFFTDEDLEDLLIEYSLEVCGLYMGDIYNEPTRIVNPQIKKLIDEFKLLKMYYMERSAL</sequence>
<evidence type="ECO:0000313" key="2">
    <source>
        <dbReference type="Proteomes" id="UP000679992"/>
    </source>
</evidence>
<proteinExistence type="predicted"/>
<accession>A0ABQ4MI49</accession>
<keyword evidence="2" id="KW-1185">Reference proteome</keyword>
<gene>
    <name evidence="1" type="ORF">J42TS3_43520</name>
</gene>
<reference evidence="1 2" key="1">
    <citation type="submission" date="2021-03" db="EMBL/GenBank/DDBJ databases">
        <title>Antimicrobial resistance genes in bacteria isolated from Japanese honey, and their potential for conferring macrolide and lincosamide resistance in the American foulbrood pathogen Paenibacillus larvae.</title>
        <authorList>
            <person name="Okamoto M."/>
            <person name="Kumagai M."/>
            <person name="Kanamori H."/>
            <person name="Takamatsu D."/>
        </authorList>
    </citation>
    <scope>NUCLEOTIDE SEQUENCE [LARGE SCALE GENOMIC DNA]</scope>
    <source>
        <strain evidence="1 2">J42TS3</strain>
    </source>
</reference>
<name>A0ABQ4MI49_9BACL</name>
<dbReference type="EMBL" id="BOSL01000017">
    <property type="protein sequence ID" value="GIP55317.1"/>
    <property type="molecule type" value="Genomic_DNA"/>
</dbReference>
<protein>
    <submittedName>
        <fullName evidence="1">Uncharacterized protein</fullName>
    </submittedName>
</protein>
<evidence type="ECO:0000313" key="1">
    <source>
        <dbReference type="EMBL" id="GIP55317.1"/>
    </source>
</evidence>
<dbReference type="RefSeq" id="WP_213656314.1">
    <property type="nucleotide sequence ID" value="NZ_BOSL01000017.1"/>
</dbReference>
<organism evidence="1 2">
    <name type="scientific">Paenibacillus vini</name>
    <dbReference type="NCBI Taxonomy" id="1476024"/>
    <lineage>
        <taxon>Bacteria</taxon>
        <taxon>Bacillati</taxon>
        <taxon>Bacillota</taxon>
        <taxon>Bacilli</taxon>
        <taxon>Bacillales</taxon>
        <taxon>Paenibacillaceae</taxon>
        <taxon>Paenibacillus</taxon>
    </lineage>
</organism>
<comment type="caution">
    <text evidence="1">The sequence shown here is derived from an EMBL/GenBank/DDBJ whole genome shotgun (WGS) entry which is preliminary data.</text>
</comment>